<proteinExistence type="predicted"/>
<protein>
    <submittedName>
        <fullName evidence="1">Uncharacterized protein</fullName>
    </submittedName>
</protein>
<name>A0A1B6NU15_9ZZZZ</name>
<sequence>FKTQLIDVVPDKLTAPAKILS</sequence>
<organism evidence="1">
    <name type="scientific">marine sediment metagenome</name>
    <dbReference type="NCBI Taxonomy" id="412755"/>
    <lineage>
        <taxon>unclassified sequences</taxon>
        <taxon>metagenomes</taxon>
        <taxon>ecological metagenomes</taxon>
    </lineage>
</organism>
<reference evidence="1" key="1">
    <citation type="submission" date="2013-11" db="EMBL/GenBank/DDBJ databases">
        <title>Microbial diversity, functional groups and degradation webs in Northern and Southern Mediterranean and Red Sea marine crude oil polluted sites.</title>
        <authorList>
            <person name="Daffonchio D."/>
            <person name="Mapelli F."/>
            <person name="Ferrer M."/>
            <person name="Richter M."/>
            <person name="Cherif A."/>
            <person name="Malkawi H.I."/>
            <person name="Yakimov M.M."/>
            <person name="Abdel-Fattah Y.R."/>
            <person name="Blaghen M."/>
            <person name="Golyshin P.N."/>
            <person name="Kalogerakis N."/>
            <person name="Boon N."/>
            <person name="Magagnini M."/>
            <person name="Fava F."/>
        </authorList>
    </citation>
    <scope>NUCLEOTIDE SEQUENCE</scope>
</reference>
<comment type="caution">
    <text evidence="1">The sequence shown here is derived from an EMBL/GenBank/DDBJ whole genome shotgun (WGS) entry which is preliminary data.</text>
</comment>
<dbReference type="EMBL" id="AYSL01000827">
    <property type="protein sequence ID" value="KTF06975.1"/>
    <property type="molecule type" value="Genomic_DNA"/>
</dbReference>
<accession>A0A1B6NU15</accession>
<feature type="non-terminal residue" evidence="1">
    <location>
        <position position="1"/>
    </location>
</feature>
<gene>
    <name evidence="1" type="ORF">MGSAQ_001530</name>
</gene>
<dbReference type="AlphaFoldDB" id="A0A1B6NU15"/>
<evidence type="ECO:0000313" key="1">
    <source>
        <dbReference type="EMBL" id="KTF06975.1"/>
    </source>
</evidence>